<keyword evidence="2" id="KW-1185">Reference proteome</keyword>
<proteinExistence type="predicted"/>
<comment type="caution">
    <text evidence="1">The sequence shown here is derived from an EMBL/GenBank/DDBJ whole genome shotgun (WGS) entry which is preliminary data.</text>
</comment>
<gene>
    <name evidence="1" type="ORF">B0F90DRAFT_828230</name>
</gene>
<dbReference type="EMBL" id="WTXG01000030">
    <property type="protein sequence ID" value="KAI0298111.1"/>
    <property type="molecule type" value="Genomic_DNA"/>
</dbReference>
<evidence type="ECO:0000313" key="1">
    <source>
        <dbReference type="EMBL" id="KAI0298111.1"/>
    </source>
</evidence>
<name>A0AAD4M2N9_9AGAM</name>
<accession>A0AAD4M2N9</accession>
<dbReference type="Proteomes" id="UP001203297">
    <property type="component" value="Unassembled WGS sequence"/>
</dbReference>
<reference evidence="1" key="1">
    <citation type="journal article" date="2022" name="New Phytol.">
        <title>Evolutionary transition to the ectomycorrhizal habit in the genomes of a hyperdiverse lineage of mushroom-forming fungi.</title>
        <authorList>
            <person name="Looney B."/>
            <person name="Miyauchi S."/>
            <person name="Morin E."/>
            <person name="Drula E."/>
            <person name="Courty P.E."/>
            <person name="Kohler A."/>
            <person name="Kuo A."/>
            <person name="LaButti K."/>
            <person name="Pangilinan J."/>
            <person name="Lipzen A."/>
            <person name="Riley R."/>
            <person name="Andreopoulos W."/>
            <person name="He G."/>
            <person name="Johnson J."/>
            <person name="Nolan M."/>
            <person name="Tritt A."/>
            <person name="Barry K.W."/>
            <person name="Grigoriev I.V."/>
            <person name="Nagy L.G."/>
            <person name="Hibbett D."/>
            <person name="Henrissat B."/>
            <person name="Matheny P.B."/>
            <person name="Labbe J."/>
            <person name="Martin F.M."/>
        </authorList>
    </citation>
    <scope>NUCLEOTIDE SEQUENCE</scope>
    <source>
        <strain evidence="1">BPL690</strain>
    </source>
</reference>
<protein>
    <submittedName>
        <fullName evidence="1">Uncharacterized protein</fullName>
    </submittedName>
</protein>
<sequence length="186" mass="21068">MEGPRVANSRLPRGRFRRRCHHHEYYCARRTFRLDHINAFKSAVQDGIKRIRFGVLSPFGVRARPRNVPLLLRDALARLPTPRKGGHCYRHHHHHHLVERCGAAATCSSAFQTRRLPGTCADCPAPCDAPRQQFFSRPVESVFGLRIVQSAHDPPPNPATLILSNSIRTRVTGQVVFNVTHAISYD</sequence>
<organism evidence="1 2">
    <name type="scientific">Multifurca ochricompacta</name>
    <dbReference type="NCBI Taxonomy" id="376703"/>
    <lineage>
        <taxon>Eukaryota</taxon>
        <taxon>Fungi</taxon>
        <taxon>Dikarya</taxon>
        <taxon>Basidiomycota</taxon>
        <taxon>Agaricomycotina</taxon>
        <taxon>Agaricomycetes</taxon>
        <taxon>Russulales</taxon>
        <taxon>Russulaceae</taxon>
        <taxon>Multifurca</taxon>
    </lineage>
</organism>
<evidence type="ECO:0000313" key="2">
    <source>
        <dbReference type="Proteomes" id="UP001203297"/>
    </source>
</evidence>
<dbReference type="AlphaFoldDB" id="A0AAD4M2N9"/>